<feature type="transmembrane region" description="Helical" evidence="15">
    <location>
        <begin position="238"/>
        <end position="258"/>
    </location>
</feature>
<dbReference type="Pfam" id="PF00072">
    <property type="entry name" value="Response_reg"/>
    <property type="match status" value="1"/>
</dbReference>
<name>A0A3M0AG53_9GAMM</name>
<feature type="domain" description="Response regulatory" evidence="17">
    <location>
        <begin position="691"/>
        <end position="808"/>
    </location>
</feature>
<proteinExistence type="predicted"/>
<comment type="caution">
    <text evidence="18">The sequence shown here is derived from an EMBL/GenBank/DDBJ whole genome shotgun (WGS) entry which is preliminary data.</text>
</comment>
<dbReference type="EC" id="2.7.13.3" evidence="3"/>
<dbReference type="CDD" id="cd17546">
    <property type="entry name" value="REC_hyHK_CKI1_RcsC-like"/>
    <property type="match status" value="1"/>
</dbReference>
<dbReference type="GO" id="GO:0005524">
    <property type="term" value="F:ATP binding"/>
    <property type="evidence" value="ECO:0007669"/>
    <property type="project" value="UniProtKB-KW"/>
</dbReference>
<dbReference type="SUPFAM" id="SSF52172">
    <property type="entry name" value="CheY-like"/>
    <property type="match status" value="1"/>
</dbReference>
<dbReference type="GO" id="GO:0016020">
    <property type="term" value="C:membrane"/>
    <property type="evidence" value="ECO:0007669"/>
    <property type="project" value="UniProtKB-SubCell"/>
</dbReference>
<feature type="domain" description="Histidine kinase" evidence="16">
    <location>
        <begin position="316"/>
        <end position="537"/>
    </location>
</feature>
<evidence type="ECO:0000313" key="18">
    <source>
        <dbReference type="EMBL" id="RMA82599.1"/>
    </source>
</evidence>
<evidence type="ECO:0000256" key="8">
    <source>
        <dbReference type="ARBA" id="ARBA00022777"/>
    </source>
</evidence>
<dbReference type="PRINTS" id="PR00344">
    <property type="entry name" value="BCTRLSENSOR"/>
</dbReference>
<dbReference type="SMART" id="SM00388">
    <property type="entry name" value="HisKA"/>
    <property type="match status" value="1"/>
</dbReference>
<dbReference type="Pfam" id="PF00512">
    <property type="entry name" value="HisKA"/>
    <property type="match status" value="1"/>
</dbReference>
<dbReference type="CDD" id="cd16922">
    <property type="entry name" value="HATPase_EvgS-ArcB-TorS-like"/>
    <property type="match status" value="1"/>
</dbReference>
<dbReference type="InterPro" id="IPR005467">
    <property type="entry name" value="His_kinase_dom"/>
</dbReference>
<dbReference type="SMART" id="SM00387">
    <property type="entry name" value="HATPase_c"/>
    <property type="match status" value="1"/>
</dbReference>
<dbReference type="PROSITE" id="PS50109">
    <property type="entry name" value="HIS_KIN"/>
    <property type="match status" value="1"/>
</dbReference>
<sequence length="820" mass="90987">MKTQRSQGTFLAAMVLVVSLGALLWQLSNIREIDGINRQLNAFQANYAELRVTVLNLYFGRQNNYDTLNQVQREMNQQLVELMVALEQRGGETEHRLANELASSFQDTSTKVENFKGLDAISRNAKRFLSYRVDLINETWEAPPVLVSNLNESLLRYLGDKSSTNSEQVSTAIFAAKAQASEHSLAELNLLERQFNYVLEADTQADLTLTEIDNNLSSGSVSALASHLEQAKSANYQLLVVPFALGILSLLVILSQVVKLTRSLQANNESLADLNHSLEARISDATAVIRQQMEVLEIDRKRANEANEAKSSFLANMTHELRTPLNGISGMAQVLQNSDLSDDQSKYVGTILNTSSTLGTIINDILDFSKVEAGKIEIENVEFELLELVESTIDELTHAANRNQCQLVVELDPELPRSLTSDPTRIAQVLRNLLSNAIKFCSHGVVTVSVKQVTEDNGDRRVRVVVQDTGIGIAADKIDTIFEAFSQEDESTTRRFGGTGLGLAVSKRLIELMGGEISVSSKVGFGSKFRFFIPLQYGASEETIRAKRGPLTHIKPVIYDTNEVRGRALLDHLRSWHLVCTSFSKESAFVEYLQKLSVGETDYTCVIAETEHLPTETLEQLSLLNKHLPVVELTPLFHQDIPADELRFSGYISSPIKPSALMDSLASIHGGTLRTEREESPQVSFDFSGRSVLLVDDNDVNRMVAELLLDEVNVSLDMAEDGVEALAMVQEKDYEVVFMDCQMPNMDGYEATRRIRALAGEKSKTPVIAMTANAMKGDKEKCFQAGMCDYISKPVDAQELYKLLNKWLNEAPSQNQASSL</sequence>
<feature type="coiled-coil region" evidence="14">
    <location>
        <begin position="33"/>
        <end position="88"/>
    </location>
</feature>
<dbReference type="InterPro" id="IPR001789">
    <property type="entry name" value="Sig_transdc_resp-reg_receiver"/>
</dbReference>
<dbReference type="PANTHER" id="PTHR45339">
    <property type="entry name" value="HYBRID SIGNAL TRANSDUCTION HISTIDINE KINASE J"/>
    <property type="match status" value="1"/>
</dbReference>
<dbReference type="Gene3D" id="3.40.50.2300">
    <property type="match status" value="1"/>
</dbReference>
<accession>A0A3M0AG53</accession>
<dbReference type="GO" id="GO:0000155">
    <property type="term" value="F:phosphorelay sensor kinase activity"/>
    <property type="evidence" value="ECO:0007669"/>
    <property type="project" value="InterPro"/>
</dbReference>
<dbReference type="Pfam" id="PF19443">
    <property type="entry name" value="DAHL"/>
    <property type="match status" value="1"/>
</dbReference>
<evidence type="ECO:0000256" key="12">
    <source>
        <dbReference type="ARBA" id="ARBA00023136"/>
    </source>
</evidence>
<evidence type="ECO:0000256" key="2">
    <source>
        <dbReference type="ARBA" id="ARBA00004370"/>
    </source>
</evidence>
<evidence type="ECO:0000256" key="1">
    <source>
        <dbReference type="ARBA" id="ARBA00000085"/>
    </source>
</evidence>
<keyword evidence="5" id="KW-0808">Transferase</keyword>
<comment type="catalytic activity">
    <reaction evidence="1">
        <text>ATP + protein L-histidine = ADP + protein N-phospho-L-histidine.</text>
        <dbReference type="EC" id="2.7.13.3"/>
    </reaction>
</comment>
<dbReference type="FunFam" id="1.10.287.130:FF:000004">
    <property type="entry name" value="Ethylene receptor 1"/>
    <property type="match status" value="1"/>
</dbReference>
<dbReference type="CDD" id="cd00082">
    <property type="entry name" value="HisKA"/>
    <property type="match status" value="1"/>
</dbReference>
<dbReference type="OrthoDB" id="6187449at2"/>
<evidence type="ECO:0000256" key="14">
    <source>
        <dbReference type="SAM" id="Coils"/>
    </source>
</evidence>
<evidence type="ECO:0000256" key="5">
    <source>
        <dbReference type="ARBA" id="ARBA00022679"/>
    </source>
</evidence>
<dbReference type="RefSeq" id="WP_121875922.1">
    <property type="nucleotide sequence ID" value="NZ_REFJ01000001.1"/>
</dbReference>
<evidence type="ECO:0000256" key="13">
    <source>
        <dbReference type="PROSITE-ProRule" id="PRU00169"/>
    </source>
</evidence>
<feature type="modified residue" description="4-aspartylphosphate" evidence="13">
    <location>
        <position position="740"/>
    </location>
</feature>
<dbReference type="Gene3D" id="3.30.565.10">
    <property type="entry name" value="Histidine kinase-like ATPase, C-terminal domain"/>
    <property type="match status" value="1"/>
</dbReference>
<dbReference type="AlphaFoldDB" id="A0A3M0AG53"/>
<keyword evidence="14" id="KW-0175">Coiled coil</keyword>
<keyword evidence="12 15" id="KW-0472">Membrane</keyword>
<comment type="subcellular location">
    <subcellularLocation>
        <location evidence="2">Membrane</location>
    </subcellularLocation>
</comment>
<keyword evidence="9" id="KW-0067">ATP-binding</keyword>
<evidence type="ECO:0000256" key="7">
    <source>
        <dbReference type="ARBA" id="ARBA00022741"/>
    </source>
</evidence>
<dbReference type="Pfam" id="PF02518">
    <property type="entry name" value="HATPase_c"/>
    <property type="match status" value="1"/>
</dbReference>
<evidence type="ECO:0000256" key="10">
    <source>
        <dbReference type="ARBA" id="ARBA00022989"/>
    </source>
</evidence>
<evidence type="ECO:0000259" key="16">
    <source>
        <dbReference type="PROSITE" id="PS50109"/>
    </source>
</evidence>
<organism evidence="18 19">
    <name type="scientific">Umboniibacter marinipuniceus</name>
    <dbReference type="NCBI Taxonomy" id="569599"/>
    <lineage>
        <taxon>Bacteria</taxon>
        <taxon>Pseudomonadati</taxon>
        <taxon>Pseudomonadota</taxon>
        <taxon>Gammaproteobacteria</taxon>
        <taxon>Cellvibrionales</taxon>
        <taxon>Cellvibrionaceae</taxon>
        <taxon>Umboniibacter</taxon>
    </lineage>
</organism>
<reference evidence="18 19" key="1">
    <citation type="submission" date="2018-10" db="EMBL/GenBank/DDBJ databases">
        <title>Genomic Encyclopedia of Type Strains, Phase IV (KMG-IV): sequencing the most valuable type-strain genomes for metagenomic binning, comparative biology and taxonomic classification.</title>
        <authorList>
            <person name="Goeker M."/>
        </authorList>
    </citation>
    <scope>NUCLEOTIDE SEQUENCE [LARGE SCALE GENOMIC DNA]</scope>
    <source>
        <strain evidence="18 19">DSM 25080</strain>
    </source>
</reference>
<dbReference type="PROSITE" id="PS50110">
    <property type="entry name" value="RESPONSE_REGULATORY"/>
    <property type="match status" value="1"/>
</dbReference>
<dbReference type="Gene3D" id="1.10.287.130">
    <property type="match status" value="1"/>
</dbReference>
<keyword evidence="4 13" id="KW-0597">Phosphoprotein</keyword>
<dbReference type="PANTHER" id="PTHR45339:SF1">
    <property type="entry name" value="HYBRID SIGNAL TRANSDUCTION HISTIDINE KINASE J"/>
    <property type="match status" value="1"/>
</dbReference>
<dbReference type="InterPro" id="IPR036890">
    <property type="entry name" value="HATPase_C_sf"/>
</dbReference>
<keyword evidence="19" id="KW-1185">Reference proteome</keyword>
<dbReference type="InterPro" id="IPR003594">
    <property type="entry name" value="HATPase_dom"/>
</dbReference>
<dbReference type="Proteomes" id="UP000267187">
    <property type="component" value="Unassembled WGS sequence"/>
</dbReference>
<dbReference type="InterPro" id="IPR004358">
    <property type="entry name" value="Sig_transdc_His_kin-like_C"/>
</dbReference>
<dbReference type="InterPro" id="IPR045812">
    <property type="entry name" value="DAHL"/>
</dbReference>
<keyword evidence="7" id="KW-0547">Nucleotide-binding</keyword>
<feature type="transmembrane region" description="Helical" evidence="15">
    <location>
        <begin position="6"/>
        <end position="25"/>
    </location>
</feature>
<dbReference type="SMART" id="SM00448">
    <property type="entry name" value="REC"/>
    <property type="match status" value="1"/>
</dbReference>
<evidence type="ECO:0000256" key="11">
    <source>
        <dbReference type="ARBA" id="ARBA00023012"/>
    </source>
</evidence>
<dbReference type="FunFam" id="3.30.565.10:FF:000078">
    <property type="entry name" value="Two-component sensor histidine kinase"/>
    <property type="match status" value="1"/>
</dbReference>
<evidence type="ECO:0000256" key="9">
    <source>
        <dbReference type="ARBA" id="ARBA00022840"/>
    </source>
</evidence>
<evidence type="ECO:0000256" key="6">
    <source>
        <dbReference type="ARBA" id="ARBA00022692"/>
    </source>
</evidence>
<dbReference type="InterPro" id="IPR011006">
    <property type="entry name" value="CheY-like_superfamily"/>
</dbReference>
<gene>
    <name evidence="18" type="ORF">DFR27_0550</name>
</gene>
<dbReference type="InterPro" id="IPR003661">
    <property type="entry name" value="HisK_dim/P_dom"/>
</dbReference>
<dbReference type="EMBL" id="REFJ01000001">
    <property type="protein sequence ID" value="RMA82599.1"/>
    <property type="molecule type" value="Genomic_DNA"/>
</dbReference>
<keyword evidence="11" id="KW-0902">Two-component regulatory system</keyword>
<keyword evidence="10 15" id="KW-1133">Transmembrane helix</keyword>
<dbReference type="SUPFAM" id="SSF55874">
    <property type="entry name" value="ATPase domain of HSP90 chaperone/DNA topoisomerase II/histidine kinase"/>
    <property type="match status" value="1"/>
</dbReference>
<evidence type="ECO:0000256" key="4">
    <source>
        <dbReference type="ARBA" id="ARBA00022553"/>
    </source>
</evidence>
<dbReference type="SUPFAM" id="SSF47384">
    <property type="entry name" value="Homodimeric domain of signal transducing histidine kinase"/>
    <property type="match status" value="1"/>
</dbReference>
<keyword evidence="8 18" id="KW-0418">Kinase</keyword>
<protein>
    <recommendedName>
        <fullName evidence="3">histidine kinase</fullName>
        <ecNumber evidence="3">2.7.13.3</ecNumber>
    </recommendedName>
</protein>
<evidence type="ECO:0000256" key="15">
    <source>
        <dbReference type="SAM" id="Phobius"/>
    </source>
</evidence>
<dbReference type="InterPro" id="IPR036097">
    <property type="entry name" value="HisK_dim/P_sf"/>
</dbReference>
<keyword evidence="6 15" id="KW-0812">Transmembrane</keyword>
<evidence type="ECO:0000256" key="3">
    <source>
        <dbReference type="ARBA" id="ARBA00012438"/>
    </source>
</evidence>
<evidence type="ECO:0000313" key="19">
    <source>
        <dbReference type="Proteomes" id="UP000267187"/>
    </source>
</evidence>
<evidence type="ECO:0000259" key="17">
    <source>
        <dbReference type="PROSITE" id="PS50110"/>
    </source>
</evidence>